<keyword evidence="9 10" id="KW-0012">Acyltransferase</keyword>
<reference evidence="15" key="1">
    <citation type="submission" date="2025-08" db="UniProtKB">
        <authorList>
            <consortium name="RefSeq"/>
        </authorList>
    </citation>
    <scope>IDENTIFICATION</scope>
    <source>
        <tissue evidence="15">Muscle</tissue>
    </source>
</reference>
<evidence type="ECO:0000256" key="6">
    <source>
        <dbReference type="ARBA" id="ARBA00022989"/>
    </source>
</evidence>
<organism evidence="14 15">
    <name type="scientific">Limulus polyphemus</name>
    <name type="common">Atlantic horseshoe crab</name>
    <dbReference type="NCBI Taxonomy" id="6850"/>
    <lineage>
        <taxon>Eukaryota</taxon>
        <taxon>Metazoa</taxon>
        <taxon>Ecdysozoa</taxon>
        <taxon>Arthropoda</taxon>
        <taxon>Chelicerata</taxon>
        <taxon>Merostomata</taxon>
        <taxon>Xiphosura</taxon>
        <taxon>Limulidae</taxon>
        <taxon>Limulus</taxon>
    </lineage>
</organism>
<dbReference type="PANTHER" id="PTHR22589:SF31">
    <property type="entry name" value="CARNITINE O-PALMITOYLTRANSFERASE"/>
    <property type="match status" value="1"/>
</dbReference>
<protein>
    <submittedName>
        <fullName evidence="15">Carnitine O-palmitoyltransferase 1, muscle isoform-like</fullName>
    </submittedName>
</protein>
<feature type="domain" description="Choline/carnitine acyltransferase" evidence="12">
    <location>
        <begin position="629"/>
        <end position="699"/>
    </location>
</feature>
<dbReference type="Gene3D" id="3.30.559.70">
    <property type="entry name" value="Choline/Carnitine o-acyltransferase, domain 2"/>
    <property type="match status" value="1"/>
</dbReference>
<evidence type="ECO:0000256" key="5">
    <source>
        <dbReference type="ARBA" id="ARBA00022832"/>
    </source>
</evidence>
<dbReference type="InterPro" id="IPR039551">
    <property type="entry name" value="Cho/carn_acyl_trans"/>
</dbReference>
<evidence type="ECO:0000259" key="13">
    <source>
        <dbReference type="Pfam" id="PF16484"/>
    </source>
</evidence>
<dbReference type="PROSITE" id="PS00439">
    <property type="entry name" value="ACYLTRANSF_C_1"/>
    <property type="match status" value="1"/>
</dbReference>
<keyword evidence="6 11" id="KW-1133">Transmembrane helix</keyword>
<dbReference type="PROSITE" id="PS00440">
    <property type="entry name" value="ACYLTRANSF_C_2"/>
    <property type="match status" value="1"/>
</dbReference>
<evidence type="ECO:0000313" key="14">
    <source>
        <dbReference type="Proteomes" id="UP000694941"/>
    </source>
</evidence>
<evidence type="ECO:0000313" key="15">
    <source>
        <dbReference type="RefSeq" id="XP_022253543.1"/>
    </source>
</evidence>
<feature type="transmembrane region" description="Helical" evidence="11">
    <location>
        <begin position="99"/>
        <end position="120"/>
    </location>
</feature>
<evidence type="ECO:0000256" key="3">
    <source>
        <dbReference type="ARBA" id="ARBA00022679"/>
    </source>
</evidence>
<evidence type="ECO:0000256" key="7">
    <source>
        <dbReference type="ARBA" id="ARBA00023098"/>
    </source>
</evidence>
<evidence type="ECO:0000256" key="2">
    <source>
        <dbReference type="ARBA" id="ARBA00005232"/>
    </source>
</evidence>
<evidence type="ECO:0000256" key="8">
    <source>
        <dbReference type="ARBA" id="ARBA00023136"/>
    </source>
</evidence>
<feature type="domain" description="Carnitine O-palmitoyltransferase N-terminal" evidence="13">
    <location>
        <begin position="1"/>
        <end position="47"/>
    </location>
</feature>
<dbReference type="InterPro" id="IPR000542">
    <property type="entry name" value="Carn_acyl_trans"/>
</dbReference>
<dbReference type="Gene3D" id="6.10.250.1760">
    <property type="match status" value="1"/>
</dbReference>
<evidence type="ECO:0000259" key="12">
    <source>
        <dbReference type="Pfam" id="PF00755"/>
    </source>
</evidence>
<feature type="transmembrane region" description="Helical" evidence="11">
    <location>
        <begin position="63"/>
        <end position="87"/>
    </location>
</feature>
<keyword evidence="14" id="KW-1185">Reference proteome</keyword>
<keyword evidence="5" id="KW-0276">Fatty acid metabolism</keyword>
<evidence type="ECO:0000256" key="10">
    <source>
        <dbReference type="RuleBase" id="RU003801"/>
    </source>
</evidence>
<dbReference type="SUPFAM" id="SSF52777">
    <property type="entry name" value="CoA-dependent acyltransferases"/>
    <property type="match status" value="2"/>
</dbReference>
<dbReference type="InterPro" id="IPR042231">
    <property type="entry name" value="Cho/carn_acyl_trans_2"/>
</dbReference>
<keyword evidence="8 11" id="KW-0472">Membrane</keyword>
<gene>
    <name evidence="15" type="primary">LOC106469338</name>
</gene>
<comment type="similarity">
    <text evidence="2 10">Belongs to the carnitine/choline acetyltransferase family.</text>
</comment>
<dbReference type="Pfam" id="PF00755">
    <property type="entry name" value="Carn_acyltransf"/>
    <property type="match status" value="2"/>
</dbReference>
<evidence type="ECO:0000256" key="9">
    <source>
        <dbReference type="ARBA" id="ARBA00023315"/>
    </source>
</evidence>
<dbReference type="Pfam" id="PF16484">
    <property type="entry name" value="CPT_N"/>
    <property type="match status" value="1"/>
</dbReference>
<evidence type="ECO:0000256" key="4">
    <source>
        <dbReference type="ARBA" id="ARBA00022692"/>
    </source>
</evidence>
<name>A0ABM1TCD7_LIMPO</name>
<dbReference type="Proteomes" id="UP000694941">
    <property type="component" value="Unplaced"/>
</dbReference>
<keyword evidence="3 10" id="KW-0808">Transferase</keyword>
<dbReference type="RefSeq" id="XP_022253543.1">
    <property type="nucleotide sequence ID" value="XM_022397835.1"/>
</dbReference>
<dbReference type="PANTHER" id="PTHR22589">
    <property type="entry name" value="CARNITINE O-ACYLTRANSFERASE"/>
    <property type="match status" value="1"/>
</dbReference>
<feature type="domain" description="Choline/carnitine acyltransferase" evidence="12">
    <location>
        <begin position="175"/>
        <end position="625"/>
    </location>
</feature>
<dbReference type="InterPro" id="IPR023213">
    <property type="entry name" value="CAT-like_dom_sf"/>
</dbReference>
<dbReference type="InterPro" id="IPR032476">
    <property type="entry name" value="CPT_N"/>
</dbReference>
<comment type="subcellular location">
    <subcellularLocation>
        <location evidence="1">Membrane</location>
        <topology evidence="1">Multi-pass membrane protein</topology>
    </subcellularLocation>
</comment>
<evidence type="ECO:0000256" key="1">
    <source>
        <dbReference type="ARBA" id="ARBA00004141"/>
    </source>
</evidence>
<keyword evidence="7" id="KW-0443">Lipid metabolism</keyword>
<sequence>MAEAHQAVAFSFTITHEGVNIDYDREVLHLVWQSGVRSIKKRITRIRNNFHNGVYPGSLRSFFVIYVIVASLYFAGIDLSYGLINYFESWIPGEQLAPTVAYIVTCGLYSILAWLGVILLQRYALKLLLMYKGWMFELRGGTGMSTKSKAWLLFVKLLEGQKPLLYSFQYSLPCLPLPSLKDTMQRYLISVQPLCDDEQYARKEKLAKEFQMTIGPKLQKYLWLKSWWSSNYVTDWWEEYVYLRGRSSLMINSNFYGIDALLVHPTRNQAARAANLVYAALLFRKEISNQTLEPIMVQKTVPLCSWQYERLFNTTRIPGLETDRVVHLNDSEHICVYHKGRYFKLSVYHKTRLLRPVELQRQLEKIMQDNSPLQPGEEKLGALTATDRITWATTRDEYFSKGMNKTSLHIIEKAAFCLVLEDTDFEFDPKDPSKLDRFGQLLLHGKGYDRWYDKSFNLVVARNGRVGFNGEHSWADAPILAHLWEFCLAKDFVSLGYTKEGNTVGELTHDLPNPARLKWDIPSHCVDIIESCAISARTLLEDVDLRLYMHDAYGKGVIKKCKVSPDAYIQMALQLAYYRDARKFSLTYEASMTRLFREGRTETVRPVTMESCAWVKAMENPNCSDLNTTSQTPHGQTSLLDLKKYPDHISAGGGFGPVADDGYGVSYIIAGENLIFFHISSKRSSPETDSQRFSRQIEKAMADMKGLIDCQ</sequence>
<proteinExistence type="inferred from homology"/>
<accession>A0ABM1TCD7</accession>
<keyword evidence="4 11" id="KW-0812">Transmembrane</keyword>
<dbReference type="Gene3D" id="3.30.559.10">
    <property type="entry name" value="Chloramphenicol acetyltransferase-like domain"/>
    <property type="match status" value="2"/>
</dbReference>
<evidence type="ECO:0000256" key="11">
    <source>
        <dbReference type="SAM" id="Phobius"/>
    </source>
</evidence>
<dbReference type="GeneID" id="106469338"/>